<evidence type="ECO:0000256" key="1">
    <source>
        <dbReference type="ARBA" id="ARBA00004413"/>
    </source>
</evidence>
<comment type="subcellular location">
    <subcellularLocation>
        <location evidence="1">Cell membrane</location>
        <topology evidence="1">Peripheral membrane protein</topology>
        <orientation evidence="1">Cytoplasmic side</orientation>
    </subcellularLocation>
</comment>
<evidence type="ECO:0000256" key="8">
    <source>
        <dbReference type="ARBA" id="ARBA00046534"/>
    </source>
</evidence>
<evidence type="ECO:0000256" key="4">
    <source>
        <dbReference type="ARBA" id="ARBA00022618"/>
    </source>
</evidence>
<comment type="caution">
    <text evidence="11">The sequence shown here is derived from an EMBL/GenBank/DDBJ whole genome shotgun (WGS) entry which is preliminary data.</text>
</comment>
<organism evidence="11 12">
    <name type="scientific">Saponaria officinalis</name>
    <name type="common">Common soapwort</name>
    <name type="synonym">Lychnis saponaria</name>
    <dbReference type="NCBI Taxonomy" id="3572"/>
    <lineage>
        <taxon>Eukaryota</taxon>
        <taxon>Viridiplantae</taxon>
        <taxon>Streptophyta</taxon>
        <taxon>Embryophyta</taxon>
        <taxon>Tracheophyta</taxon>
        <taxon>Spermatophyta</taxon>
        <taxon>Magnoliopsida</taxon>
        <taxon>eudicotyledons</taxon>
        <taxon>Gunneridae</taxon>
        <taxon>Pentapetalae</taxon>
        <taxon>Caryophyllales</taxon>
        <taxon>Caryophyllaceae</taxon>
        <taxon>Caryophylleae</taxon>
        <taxon>Saponaria</taxon>
    </lineage>
</organism>
<keyword evidence="4" id="KW-0132">Cell division</keyword>
<feature type="domain" description="SOSEKI DIX-like" evidence="10">
    <location>
        <begin position="29"/>
        <end position="117"/>
    </location>
</feature>
<dbReference type="GO" id="GO:0051258">
    <property type="term" value="P:protein polymerization"/>
    <property type="evidence" value="ECO:0007669"/>
    <property type="project" value="UniProtKB-ARBA"/>
</dbReference>
<proteinExistence type="inferred from homology"/>
<evidence type="ECO:0000313" key="11">
    <source>
        <dbReference type="EMBL" id="KAK9755185.1"/>
    </source>
</evidence>
<evidence type="ECO:0000256" key="3">
    <source>
        <dbReference type="ARBA" id="ARBA00022475"/>
    </source>
</evidence>
<comment type="subunit">
    <text evidence="8">Homodimer. Forms long polymer filaments with other SOKs proteins polymers (e.g. SOK1, SOK2, SOK3 and SOK4) crucial for polar localization and biological activity. Binds to ANGUSTIFOLIA (AN).</text>
</comment>
<dbReference type="InterPro" id="IPR048351">
    <property type="entry name" value="SOK_DIX"/>
</dbReference>
<dbReference type="GO" id="GO:0005886">
    <property type="term" value="C:plasma membrane"/>
    <property type="evidence" value="ECO:0007669"/>
    <property type="project" value="UniProtKB-SubCell"/>
</dbReference>
<evidence type="ECO:0000256" key="2">
    <source>
        <dbReference type="ARBA" id="ARBA00022473"/>
    </source>
</evidence>
<gene>
    <name evidence="11" type="ORF">RND81_01G007400</name>
</gene>
<name>A0AAW1NBM1_SAPOF</name>
<keyword evidence="5" id="KW-0472">Membrane</keyword>
<feature type="compositionally biased region" description="Polar residues" evidence="9">
    <location>
        <begin position="146"/>
        <end position="155"/>
    </location>
</feature>
<feature type="compositionally biased region" description="Low complexity" evidence="9">
    <location>
        <begin position="120"/>
        <end position="144"/>
    </location>
</feature>
<comment type="similarity">
    <text evidence="7">Belongs to the SOSEKI family.</text>
</comment>
<evidence type="ECO:0000259" key="10">
    <source>
        <dbReference type="Pfam" id="PF06136"/>
    </source>
</evidence>
<evidence type="ECO:0000256" key="5">
    <source>
        <dbReference type="ARBA" id="ARBA00023136"/>
    </source>
</evidence>
<feature type="region of interest" description="Disordered" evidence="9">
    <location>
        <begin position="181"/>
        <end position="241"/>
    </location>
</feature>
<feature type="region of interest" description="Disordered" evidence="9">
    <location>
        <begin position="1"/>
        <end position="21"/>
    </location>
</feature>
<dbReference type="Proteomes" id="UP001443914">
    <property type="component" value="Unassembled WGS sequence"/>
</dbReference>
<protein>
    <recommendedName>
        <fullName evidence="10">SOSEKI DIX-like domain-containing protein</fullName>
    </recommendedName>
</protein>
<keyword evidence="2" id="KW-0217">Developmental protein</keyword>
<dbReference type="PANTHER" id="PTHR31083:SF4">
    <property type="entry name" value="PROTEIN SOSEKI 4-RELATED"/>
    <property type="match status" value="1"/>
</dbReference>
<dbReference type="PANTHER" id="PTHR31083">
    <property type="entry name" value="UPSTREAM OF FLC PROTEIN (DUF966)"/>
    <property type="match status" value="1"/>
</dbReference>
<evidence type="ECO:0000313" key="12">
    <source>
        <dbReference type="Proteomes" id="UP001443914"/>
    </source>
</evidence>
<evidence type="ECO:0000256" key="9">
    <source>
        <dbReference type="SAM" id="MobiDB-lite"/>
    </source>
</evidence>
<reference evidence="11" key="1">
    <citation type="submission" date="2024-03" db="EMBL/GenBank/DDBJ databases">
        <title>WGS assembly of Saponaria officinalis var. Norfolk2.</title>
        <authorList>
            <person name="Jenkins J."/>
            <person name="Shu S."/>
            <person name="Grimwood J."/>
            <person name="Barry K."/>
            <person name="Goodstein D."/>
            <person name="Schmutz J."/>
            <person name="Leebens-Mack J."/>
            <person name="Osbourn A."/>
        </authorList>
    </citation>
    <scope>NUCLEOTIDE SEQUENCE [LARGE SCALE GENOMIC DNA]</scope>
    <source>
        <strain evidence="11">JIC</strain>
    </source>
</reference>
<dbReference type="GO" id="GO:2000067">
    <property type="term" value="P:regulation of root morphogenesis"/>
    <property type="evidence" value="ECO:0007669"/>
    <property type="project" value="UniProtKB-ARBA"/>
</dbReference>
<dbReference type="EMBL" id="JBDFQZ010000001">
    <property type="protein sequence ID" value="KAK9755185.1"/>
    <property type="molecule type" value="Genomic_DNA"/>
</dbReference>
<dbReference type="GO" id="GO:0051301">
    <property type="term" value="P:cell division"/>
    <property type="evidence" value="ECO:0007669"/>
    <property type="project" value="UniProtKB-KW"/>
</dbReference>
<feature type="compositionally biased region" description="Low complexity" evidence="9">
    <location>
        <begin position="8"/>
        <end position="19"/>
    </location>
</feature>
<dbReference type="PIRSF" id="PIRSF031043">
    <property type="entry name" value="UCP031043"/>
    <property type="match status" value="1"/>
</dbReference>
<keyword evidence="6" id="KW-0131">Cell cycle</keyword>
<dbReference type="GO" id="GO:0090708">
    <property type="term" value="P:specification of plant organ axis polarity"/>
    <property type="evidence" value="ECO:0007669"/>
    <property type="project" value="UniProtKB-ARBA"/>
</dbReference>
<keyword evidence="12" id="KW-1185">Reference proteome</keyword>
<dbReference type="Pfam" id="PF06136">
    <property type="entry name" value="SOK"/>
    <property type="match status" value="1"/>
</dbReference>
<feature type="compositionally biased region" description="Basic and acidic residues" evidence="9">
    <location>
        <begin position="202"/>
        <end position="219"/>
    </location>
</feature>
<dbReference type="AlphaFoldDB" id="A0AAW1NBM1"/>
<dbReference type="InterPro" id="IPR010369">
    <property type="entry name" value="SOK"/>
</dbReference>
<sequence length="464" mass="51365">MTLSRTRSSINMSSNNNSSLMEQKRGKVVAVVYYLSRNGQLQHPHFLEVALSSPHGLFLRDVVHRLNLLRGKSMASHYSWSSKRSYKSGYVWHDLEENDLIYPVHDNEYVLKGSEILETTSSSVSKSPETSSSSSGKTNSIKSSRNSEYSASSVAKTRLRNQSWGAIDLHEYKVYKTESTQEFPAADASTQTDDKHRRRKAVIKEDREIEEEERKEKAEQCSMELSRGEISPPPSDSSPETLETLIKTDKRLIVTKNKSNSVNAALSTSSLSQTVDQADAGGADRTAGYCPSGRMKASSVLMSLISCGSISFRDCGATAVNDHGLSLISHIKPRLSCGRNQTMDDGGIKDDNDGMTMEIMEKNVSSSFAKMALEDKEYFSGSLIETNKKNYNDNHQCIALKRSSSYNSDRSCHMKLEKEVDGVKAKCIPRKAKAQPSNKKDDHISQITSSITSESPSNASLNLP</sequence>
<feature type="compositionally biased region" description="Low complexity" evidence="9">
    <location>
        <begin position="445"/>
        <end position="464"/>
    </location>
</feature>
<evidence type="ECO:0000256" key="7">
    <source>
        <dbReference type="ARBA" id="ARBA00024211"/>
    </source>
</evidence>
<dbReference type="GO" id="GO:0051302">
    <property type="term" value="P:regulation of cell division"/>
    <property type="evidence" value="ECO:0007669"/>
    <property type="project" value="UniProtKB-ARBA"/>
</dbReference>
<feature type="region of interest" description="Disordered" evidence="9">
    <location>
        <begin position="429"/>
        <end position="464"/>
    </location>
</feature>
<evidence type="ECO:0000256" key="6">
    <source>
        <dbReference type="ARBA" id="ARBA00023306"/>
    </source>
</evidence>
<accession>A0AAW1NBM1</accession>
<feature type="region of interest" description="Disordered" evidence="9">
    <location>
        <begin position="120"/>
        <end position="155"/>
    </location>
</feature>
<keyword evidence="3" id="KW-1003">Cell membrane</keyword>
<dbReference type="InterPro" id="IPR021182">
    <property type="entry name" value="SOK_magnoliopsida"/>
</dbReference>